<dbReference type="GO" id="GO:0005758">
    <property type="term" value="C:mitochondrial intermembrane space"/>
    <property type="evidence" value="ECO:0007669"/>
    <property type="project" value="TreeGrafter"/>
</dbReference>
<evidence type="ECO:0000256" key="3">
    <source>
        <dbReference type="SAM" id="MobiDB-lite"/>
    </source>
</evidence>
<gene>
    <name evidence="4" type="ORF">MSAN_01660600</name>
</gene>
<keyword evidence="2" id="KW-1015">Disulfide bond</keyword>
<dbReference type="PANTHER" id="PTHR46403">
    <property type="entry name" value="TP53-REGULATED INHIBITOR OF APOPTOSIS 1"/>
    <property type="match status" value="1"/>
</dbReference>
<dbReference type="GO" id="GO:0005829">
    <property type="term" value="C:cytosol"/>
    <property type="evidence" value="ECO:0007669"/>
    <property type="project" value="TreeGrafter"/>
</dbReference>
<name>A0A8H6Y224_9AGAR</name>
<dbReference type="InterPro" id="IPR007918">
    <property type="entry name" value="MDM35_apoptosis"/>
</dbReference>
<evidence type="ECO:0000313" key="4">
    <source>
        <dbReference type="EMBL" id="KAF7350984.1"/>
    </source>
</evidence>
<dbReference type="AlphaFoldDB" id="A0A8H6Y224"/>
<comment type="similarity">
    <text evidence="1">Belongs to the TRIAP1/MDM35 family.</text>
</comment>
<organism evidence="4 5">
    <name type="scientific">Mycena sanguinolenta</name>
    <dbReference type="NCBI Taxonomy" id="230812"/>
    <lineage>
        <taxon>Eukaryota</taxon>
        <taxon>Fungi</taxon>
        <taxon>Dikarya</taxon>
        <taxon>Basidiomycota</taxon>
        <taxon>Agaricomycotina</taxon>
        <taxon>Agaricomycetes</taxon>
        <taxon>Agaricomycetidae</taxon>
        <taxon>Agaricales</taxon>
        <taxon>Marasmiineae</taxon>
        <taxon>Mycenaceae</taxon>
        <taxon>Mycena</taxon>
    </lineage>
</organism>
<feature type="region of interest" description="Disordered" evidence="3">
    <location>
        <begin position="78"/>
        <end position="104"/>
    </location>
</feature>
<dbReference type="GO" id="GO:0045332">
    <property type="term" value="P:phospholipid translocation"/>
    <property type="evidence" value="ECO:0007669"/>
    <property type="project" value="TreeGrafter"/>
</dbReference>
<reference evidence="4" key="1">
    <citation type="submission" date="2020-05" db="EMBL/GenBank/DDBJ databases">
        <title>Mycena genomes resolve the evolution of fungal bioluminescence.</title>
        <authorList>
            <person name="Tsai I.J."/>
        </authorList>
    </citation>
    <scope>NUCLEOTIDE SEQUENCE</scope>
    <source>
        <strain evidence="4">160909Yilan</strain>
    </source>
</reference>
<accession>A0A8H6Y224</accession>
<dbReference type="GO" id="GO:0005634">
    <property type="term" value="C:nucleus"/>
    <property type="evidence" value="ECO:0007669"/>
    <property type="project" value="TreeGrafter"/>
</dbReference>
<dbReference type="Pfam" id="PF05254">
    <property type="entry name" value="UPF0203"/>
    <property type="match status" value="1"/>
</dbReference>
<evidence type="ECO:0000313" key="5">
    <source>
        <dbReference type="Proteomes" id="UP000623467"/>
    </source>
</evidence>
<protein>
    <submittedName>
        <fullName evidence="4">Mitochondrial distribution and morphology protein 35</fullName>
    </submittedName>
</protein>
<evidence type="ECO:0000256" key="2">
    <source>
        <dbReference type="ARBA" id="ARBA00023157"/>
    </source>
</evidence>
<proteinExistence type="inferred from homology"/>
<dbReference type="EMBL" id="JACAZH010000014">
    <property type="protein sequence ID" value="KAF7350984.1"/>
    <property type="molecule type" value="Genomic_DNA"/>
</dbReference>
<keyword evidence="5" id="KW-1185">Reference proteome</keyword>
<dbReference type="Proteomes" id="UP000623467">
    <property type="component" value="Unassembled WGS sequence"/>
</dbReference>
<comment type="caution">
    <text evidence="4">The sequence shown here is derived from an EMBL/GenBank/DDBJ whole genome shotgun (WGS) entry which is preliminary data.</text>
</comment>
<sequence length="104" mass="12036">MADSLSPECTPLKHEYDSCFNVWFEEYLEPALATNATKEQRTAHYQRKAEEFQTKCGKVYAEYQNCIQNAVKQRGIEPLLQQAREEHPLREPLPPAQPPTKDSK</sequence>
<dbReference type="PANTHER" id="PTHR46403:SF1">
    <property type="entry name" value="TP53-REGULATED INHIBITOR OF APOPTOSIS 1"/>
    <property type="match status" value="1"/>
</dbReference>
<evidence type="ECO:0000256" key="1">
    <source>
        <dbReference type="ARBA" id="ARBA00006196"/>
    </source>
</evidence>
<dbReference type="GO" id="GO:1990050">
    <property type="term" value="F:phosphatidic acid transfer activity"/>
    <property type="evidence" value="ECO:0007669"/>
    <property type="project" value="TreeGrafter"/>
</dbReference>
<dbReference type="OrthoDB" id="19091at2759"/>